<keyword evidence="2" id="KW-1185">Reference proteome</keyword>
<evidence type="ECO:0000313" key="2">
    <source>
        <dbReference type="Proteomes" id="UP001237194"/>
    </source>
</evidence>
<dbReference type="EMBL" id="JARWAF010000020">
    <property type="protein sequence ID" value="MDJ1645159.1"/>
    <property type="molecule type" value="Genomic_DNA"/>
</dbReference>
<dbReference type="RefSeq" id="WP_283900936.1">
    <property type="nucleotide sequence ID" value="NZ_JARWAF010000020.1"/>
</dbReference>
<dbReference type="Proteomes" id="UP001237194">
    <property type="component" value="Unassembled WGS sequence"/>
</dbReference>
<proteinExistence type="predicted"/>
<sequence length="71" mass="7818">MPDIWKGRPLPDRGLAHTDLHYRLYDGRTGQVLSINSTNSLAAVAADVLRTQRDNPDAVVVAVEYDGPAWT</sequence>
<reference evidence="1 2" key="1">
    <citation type="submission" date="2023-04" db="EMBL/GenBank/DDBJ databases">
        <title>A novel species of the genus Streptomyces: Streptomyces pakalii sp. nov. isolated from a Mexican soil jungle.</title>
        <authorList>
            <person name="Chavez-Hernandez M.A."/>
            <person name="Ortiz-Alvarez J."/>
            <person name="Villa-Tanaca L."/>
            <person name="Hernandez-Rodriguez C."/>
        </authorList>
    </citation>
    <scope>NUCLEOTIDE SEQUENCE [LARGE SCALE GENOMIC DNA]</scope>
    <source>
        <strain evidence="1 2">ENCB-J15</strain>
    </source>
</reference>
<accession>A0ABT7DH59</accession>
<protein>
    <submittedName>
        <fullName evidence="1">Uncharacterized protein</fullName>
    </submittedName>
</protein>
<name>A0ABT7DH59_9ACTN</name>
<comment type="caution">
    <text evidence="1">The sequence shown here is derived from an EMBL/GenBank/DDBJ whole genome shotgun (WGS) entry which is preliminary data.</text>
</comment>
<gene>
    <name evidence="1" type="ORF">P5W92_32825</name>
</gene>
<organism evidence="1 2">
    <name type="scientific">Streptomyces pakalii</name>
    <dbReference type="NCBI Taxonomy" id="3036494"/>
    <lineage>
        <taxon>Bacteria</taxon>
        <taxon>Bacillati</taxon>
        <taxon>Actinomycetota</taxon>
        <taxon>Actinomycetes</taxon>
        <taxon>Kitasatosporales</taxon>
        <taxon>Streptomycetaceae</taxon>
        <taxon>Streptomyces</taxon>
    </lineage>
</organism>
<evidence type="ECO:0000313" key="1">
    <source>
        <dbReference type="EMBL" id="MDJ1645159.1"/>
    </source>
</evidence>